<sequence length="157" mass="18328">MDPKDEKRSVGAHVEEVEEVTESSNEKKCCSDCRTTRTPLWRGGPAGPKSLCNACGIKYNKKRRAQMSGFDKNGRRSSKITKRNGDLKLKVRLMLTNHHHHHHHHHDNDHDRRHHQQQWQRKRSSYERGKPWWNKLREEEQAAILLMAISCGGSLYS</sequence>
<protein>
    <submittedName>
        <fullName evidence="1">Uncharacterized protein</fullName>
    </submittedName>
</protein>
<evidence type="ECO:0000313" key="2">
    <source>
        <dbReference type="Proteomes" id="UP001056120"/>
    </source>
</evidence>
<proteinExistence type="predicted"/>
<comment type="caution">
    <text evidence="1">The sequence shown here is derived from an EMBL/GenBank/DDBJ whole genome shotgun (WGS) entry which is preliminary data.</text>
</comment>
<accession>A0ACB9GWA3</accession>
<evidence type="ECO:0000313" key="1">
    <source>
        <dbReference type="EMBL" id="KAI3787491.1"/>
    </source>
</evidence>
<dbReference type="Proteomes" id="UP001056120">
    <property type="component" value="Linkage Group LG13"/>
</dbReference>
<keyword evidence="2" id="KW-1185">Reference proteome</keyword>
<dbReference type="EMBL" id="CM042030">
    <property type="protein sequence ID" value="KAI3787491.1"/>
    <property type="molecule type" value="Genomic_DNA"/>
</dbReference>
<reference evidence="1 2" key="2">
    <citation type="journal article" date="2022" name="Mol. Ecol. Resour.">
        <title>The genomes of chicory, endive, great burdock and yacon provide insights into Asteraceae paleo-polyploidization history and plant inulin production.</title>
        <authorList>
            <person name="Fan W."/>
            <person name="Wang S."/>
            <person name="Wang H."/>
            <person name="Wang A."/>
            <person name="Jiang F."/>
            <person name="Liu H."/>
            <person name="Zhao H."/>
            <person name="Xu D."/>
            <person name="Zhang Y."/>
        </authorList>
    </citation>
    <scope>NUCLEOTIDE SEQUENCE [LARGE SCALE GENOMIC DNA]</scope>
    <source>
        <strain evidence="2">cv. Yunnan</strain>
        <tissue evidence="1">Leaves</tissue>
    </source>
</reference>
<reference evidence="2" key="1">
    <citation type="journal article" date="2022" name="Mol. Ecol. Resour.">
        <title>The genomes of chicory, endive, great burdock and yacon provide insights into Asteraceae palaeo-polyploidization history and plant inulin production.</title>
        <authorList>
            <person name="Fan W."/>
            <person name="Wang S."/>
            <person name="Wang H."/>
            <person name="Wang A."/>
            <person name="Jiang F."/>
            <person name="Liu H."/>
            <person name="Zhao H."/>
            <person name="Xu D."/>
            <person name="Zhang Y."/>
        </authorList>
    </citation>
    <scope>NUCLEOTIDE SEQUENCE [LARGE SCALE GENOMIC DNA]</scope>
    <source>
        <strain evidence="2">cv. Yunnan</strain>
    </source>
</reference>
<name>A0ACB9GWA3_9ASTR</name>
<gene>
    <name evidence="1" type="ORF">L1987_41999</name>
</gene>
<organism evidence="1 2">
    <name type="scientific">Smallanthus sonchifolius</name>
    <dbReference type="NCBI Taxonomy" id="185202"/>
    <lineage>
        <taxon>Eukaryota</taxon>
        <taxon>Viridiplantae</taxon>
        <taxon>Streptophyta</taxon>
        <taxon>Embryophyta</taxon>
        <taxon>Tracheophyta</taxon>
        <taxon>Spermatophyta</taxon>
        <taxon>Magnoliopsida</taxon>
        <taxon>eudicotyledons</taxon>
        <taxon>Gunneridae</taxon>
        <taxon>Pentapetalae</taxon>
        <taxon>asterids</taxon>
        <taxon>campanulids</taxon>
        <taxon>Asterales</taxon>
        <taxon>Asteraceae</taxon>
        <taxon>Asteroideae</taxon>
        <taxon>Heliantheae alliance</taxon>
        <taxon>Millerieae</taxon>
        <taxon>Smallanthus</taxon>
    </lineage>
</organism>